<keyword evidence="1" id="KW-0812">Transmembrane</keyword>
<proteinExistence type="predicted"/>
<dbReference type="Proteomes" id="UP000198287">
    <property type="component" value="Unassembled WGS sequence"/>
</dbReference>
<evidence type="ECO:0000313" key="2">
    <source>
        <dbReference type="EMBL" id="OXA51743.1"/>
    </source>
</evidence>
<keyword evidence="1" id="KW-1133">Transmembrane helix</keyword>
<dbReference type="AlphaFoldDB" id="A0A226E2F4"/>
<accession>A0A226E2F4</accession>
<dbReference type="EMBL" id="LNIX01000007">
    <property type="protein sequence ID" value="OXA51743.1"/>
    <property type="molecule type" value="Genomic_DNA"/>
</dbReference>
<evidence type="ECO:0000256" key="1">
    <source>
        <dbReference type="SAM" id="Phobius"/>
    </source>
</evidence>
<comment type="caution">
    <text evidence="2">The sequence shown here is derived from an EMBL/GenBank/DDBJ whole genome shotgun (WGS) entry which is preliminary data.</text>
</comment>
<keyword evidence="1" id="KW-0472">Membrane</keyword>
<evidence type="ECO:0000313" key="3">
    <source>
        <dbReference type="Proteomes" id="UP000198287"/>
    </source>
</evidence>
<protein>
    <submittedName>
        <fullName evidence="2">Myomegalin</fullName>
    </submittedName>
</protein>
<feature type="transmembrane region" description="Helical" evidence="1">
    <location>
        <begin position="6"/>
        <end position="28"/>
    </location>
</feature>
<gene>
    <name evidence="2" type="ORF">Fcan01_13562</name>
</gene>
<sequence length="218" mass="23807">MSSTPSLILMCSCFYIMVVAVPFEITMYSDPGHQSGQRITMNQTNMDFECASAAIGGIRSHCSVGSWVLKTKNIPGGYDEGWFNTGTGNGMYCYNMNSGWDNVVSLSRVGPADTSTPAVTFKNNPDTIIVIEKVAEAFLNLPNYGGHLTLTFTGTSSWTFFEQTNFEGKSICWRSTKEIESRGTSLGFFAPSNIKSFGSVLRGCDLSAAEIQNFKVQL</sequence>
<reference evidence="2 3" key="1">
    <citation type="submission" date="2015-12" db="EMBL/GenBank/DDBJ databases">
        <title>The genome of Folsomia candida.</title>
        <authorList>
            <person name="Faddeeva A."/>
            <person name="Derks M.F."/>
            <person name="Anvar Y."/>
            <person name="Smit S."/>
            <person name="Van Straalen N."/>
            <person name="Roelofs D."/>
        </authorList>
    </citation>
    <scope>NUCLEOTIDE SEQUENCE [LARGE SCALE GENOMIC DNA]</scope>
    <source>
        <strain evidence="2 3">VU population</strain>
        <tissue evidence="2">Whole body</tissue>
    </source>
</reference>
<keyword evidence="3" id="KW-1185">Reference proteome</keyword>
<name>A0A226E2F4_FOLCA</name>
<organism evidence="2 3">
    <name type="scientific">Folsomia candida</name>
    <name type="common">Springtail</name>
    <dbReference type="NCBI Taxonomy" id="158441"/>
    <lineage>
        <taxon>Eukaryota</taxon>
        <taxon>Metazoa</taxon>
        <taxon>Ecdysozoa</taxon>
        <taxon>Arthropoda</taxon>
        <taxon>Hexapoda</taxon>
        <taxon>Collembola</taxon>
        <taxon>Entomobryomorpha</taxon>
        <taxon>Isotomoidea</taxon>
        <taxon>Isotomidae</taxon>
        <taxon>Proisotominae</taxon>
        <taxon>Folsomia</taxon>
    </lineage>
</organism>